<organism evidence="3 4">
    <name type="scientific">Mytilus coruscus</name>
    <name type="common">Sea mussel</name>
    <dbReference type="NCBI Taxonomy" id="42192"/>
    <lineage>
        <taxon>Eukaryota</taxon>
        <taxon>Metazoa</taxon>
        <taxon>Spiralia</taxon>
        <taxon>Lophotrochozoa</taxon>
        <taxon>Mollusca</taxon>
        <taxon>Bivalvia</taxon>
        <taxon>Autobranchia</taxon>
        <taxon>Pteriomorphia</taxon>
        <taxon>Mytilida</taxon>
        <taxon>Mytiloidea</taxon>
        <taxon>Mytilidae</taxon>
        <taxon>Mytilinae</taxon>
        <taxon>Mytilus</taxon>
    </lineage>
</organism>
<keyword evidence="1" id="KW-1133">Transmembrane helix</keyword>
<dbReference type="NCBIfam" id="NF033547">
    <property type="entry name" value="transpos_IS1595"/>
    <property type="match status" value="1"/>
</dbReference>
<gene>
    <name evidence="3" type="ORF">MCOR_21982</name>
</gene>
<evidence type="ECO:0000313" key="3">
    <source>
        <dbReference type="EMBL" id="CAC5386562.1"/>
    </source>
</evidence>
<evidence type="ECO:0000256" key="1">
    <source>
        <dbReference type="SAM" id="Phobius"/>
    </source>
</evidence>
<dbReference type="Proteomes" id="UP000507470">
    <property type="component" value="Unassembled WGS sequence"/>
</dbReference>
<feature type="domain" description="ISXO2-like transposase" evidence="2">
    <location>
        <begin position="110"/>
        <end position="255"/>
    </location>
</feature>
<dbReference type="SMART" id="SM01126">
    <property type="entry name" value="DDE_Tnp_IS1595"/>
    <property type="match status" value="1"/>
</dbReference>
<dbReference type="InterPro" id="IPR053164">
    <property type="entry name" value="IS1016-like_transposase"/>
</dbReference>
<keyword evidence="1" id="KW-0812">Transmembrane</keyword>
<keyword evidence="1" id="KW-0472">Membrane</keyword>
<dbReference type="InterPro" id="IPR024445">
    <property type="entry name" value="Tnp_ISXO2-like"/>
</dbReference>
<name>A0A6J8BSK8_MYTCO</name>
<dbReference type="PANTHER" id="PTHR47163">
    <property type="entry name" value="DDE_TNP_IS1595 DOMAIN-CONTAINING PROTEIN"/>
    <property type="match status" value="1"/>
</dbReference>
<sequence>MRSNGLLKKAKYCDNCKILCFQVRQSEKVDQCVFRCSKGRTKYSIRQDSFFSCSHLPLKTILTVMYLFMMKVPMKTMMKMLLGISSKTMVDWFNLCRDICSWRILEDIYKLGEDEDDIVEIHESKFGRKRKYAKESTRNQEGTWVFGMIGRKRQRVFIFAVEDRKRETLQPYMQAHIKSGATVHSDELSTYFNLKDIGYNHKTVNHSEEFVSAEGIHTYTIEGFWGNGKHHFKQIREVNRNLLGPHLDEIMYRGNYKNTDIVRKFFHDVTAKFNVNHDLPKDATNQYKSI</sequence>
<protein>
    <recommendedName>
        <fullName evidence="2">ISXO2-like transposase domain-containing protein</fullName>
    </recommendedName>
</protein>
<evidence type="ECO:0000313" key="4">
    <source>
        <dbReference type="Proteomes" id="UP000507470"/>
    </source>
</evidence>
<keyword evidence="4" id="KW-1185">Reference proteome</keyword>
<dbReference type="EMBL" id="CACVKT020003885">
    <property type="protein sequence ID" value="CAC5386562.1"/>
    <property type="molecule type" value="Genomic_DNA"/>
</dbReference>
<dbReference type="Pfam" id="PF12762">
    <property type="entry name" value="DDE_Tnp_IS1595"/>
    <property type="match status" value="1"/>
</dbReference>
<dbReference type="AlphaFoldDB" id="A0A6J8BSK8"/>
<evidence type="ECO:0000259" key="2">
    <source>
        <dbReference type="SMART" id="SM01126"/>
    </source>
</evidence>
<reference evidence="3 4" key="1">
    <citation type="submission" date="2020-06" db="EMBL/GenBank/DDBJ databases">
        <authorList>
            <person name="Li R."/>
            <person name="Bekaert M."/>
        </authorList>
    </citation>
    <scope>NUCLEOTIDE SEQUENCE [LARGE SCALE GENOMIC DNA]</scope>
    <source>
        <strain evidence="4">wild</strain>
    </source>
</reference>
<feature type="transmembrane region" description="Helical" evidence="1">
    <location>
        <begin position="49"/>
        <end position="69"/>
    </location>
</feature>
<dbReference type="PANTHER" id="PTHR47163:SF2">
    <property type="entry name" value="SI:DKEY-17M8.2"/>
    <property type="match status" value="1"/>
</dbReference>
<dbReference type="OrthoDB" id="6146223at2759"/>
<accession>A0A6J8BSK8</accession>
<proteinExistence type="predicted"/>